<evidence type="ECO:0000259" key="3">
    <source>
        <dbReference type="Pfam" id="PF00535"/>
    </source>
</evidence>
<dbReference type="PANTHER" id="PTHR41244">
    <property type="entry name" value="RHAMNAN SYNTHESIS F"/>
    <property type="match status" value="1"/>
</dbReference>
<feature type="compositionally biased region" description="Polar residues" evidence="1">
    <location>
        <begin position="1"/>
        <end position="12"/>
    </location>
</feature>
<dbReference type="SUPFAM" id="SSF53756">
    <property type="entry name" value="UDP-Glycosyltransferase/glycogen phosphorylase"/>
    <property type="match status" value="1"/>
</dbReference>
<dbReference type="Pfam" id="PF00534">
    <property type="entry name" value="Glycos_transf_1"/>
    <property type="match status" value="1"/>
</dbReference>
<evidence type="ECO:0000313" key="5">
    <source>
        <dbReference type="Proteomes" id="UP000605848"/>
    </source>
</evidence>
<feature type="domain" description="Glycosyl transferase family 1" evidence="2">
    <location>
        <begin position="787"/>
        <end position="959"/>
    </location>
</feature>
<organism evidence="4 5">
    <name type="scientific">Microvirga aerilata</name>
    <dbReference type="NCBI Taxonomy" id="670292"/>
    <lineage>
        <taxon>Bacteria</taxon>
        <taxon>Pseudomonadati</taxon>
        <taxon>Pseudomonadota</taxon>
        <taxon>Alphaproteobacteria</taxon>
        <taxon>Hyphomicrobiales</taxon>
        <taxon>Methylobacteriaceae</taxon>
        <taxon>Microvirga</taxon>
    </lineage>
</organism>
<dbReference type="EMBL" id="JAEQMY010000038">
    <property type="protein sequence ID" value="MBL0406317.1"/>
    <property type="molecule type" value="Genomic_DNA"/>
</dbReference>
<proteinExistence type="predicted"/>
<dbReference type="InterPro" id="IPR029044">
    <property type="entry name" value="Nucleotide-diphossugar_trans"/>
</dbReference>
<evidence type="ECO:0000256" key="1">
    <source>
        <dbReference type="SAM" id="MobiDB-lite"/>
    </source>
</evidence>
<dbReference type="CDD" id="cd03801">
    <property type="entry name" value="GT4_PimA-like"/>
    <property type="match status" value="1"/>
</dbReference>
<dbReference type="Pfam" id="PF00535">
    <property type="entry name" value="Glycos_transf_2"/>
    <property type="match status" value="1"/>
</dbReference>
<dbReference type="PANTHER" id="PTHR41244:SF1">
    <property type="entry name" value="GLYCOSYLTRANSFERASE"/>
    <property type="match status" value="1"/>
</dbReference>
<feature type="domain" description="Glycosyltransferase 2-like" evidence="3">
    <location>
        <begin position="986"/>
        <end position="1111"/>
    </location>
</feature>
<dbReference type="Gene3D" id="3.40.50.2000">
    <property type="entry name" value="Glycogen Phosphorylase B"/>
    <property type="match status" value="2"/>
</dbReference>
<evidence type="ECO:0000259" key="2">
    <source>
        <dbReference type="Pfam" id="PF00534"/>
    </source>
</evidence>
<gene>
    <name evidence="4" type="ORF">JKG68_20365</name>
</gene>
<dbReference type="Gene3D" id="3.20.20.80">
    <property type="entry name" value="Glycosidases"/>
    <property type="match status" value="1"/>
</dbReference>
<keyword evidence="4" id="KW-0378">Hydrolase</keyword>
<dbReference type="Pfam" id="PF14307">
    <property type="entry name" value="Glyco_tran_WbsX"/>
    <property type="match status" value="1"/>
</dbReference>
<feature type="region of interest" description="Disordered" evidence="1">
    <location>
        <begin position="1"/>
        <end position="26"/>
    </location>
</feature>
<dbReference type="Gene3D" id="3.90.550.10">
    <property type="entry name" value="Spore Coat Polysaccharide Biosynthesis Protein SpsA, Chain A"/>
    <property type="match status" value="1"/>
</dbReference>
<dbReference type="GO" id="GO:0016787">
    <property type="term" value="F:hydrolase activity"/>
    <property type="evidence" value="ECO:0007669"/>
    <property type="project" value="UniProtKB-KW"/>
</dbReference>
<protein>
    <submittedName>
        <fullName evidence="4">Glycoside hydrolase family 99-like domain-containing protein</fullName>
    </submittedName>
</protein>
<dbReference type="SUPFAM" id="SSF53448">
    <property type="entry name" value="Nucleotide-diphospho-sugar transferases"/>
    <property type="match status" value="1"/>
</dbReference>
<dbReference type="InterPro" id="IPR001173">
    <property type="entry name" value="Glyco_trans_2-like"/>
</dbReference>
<dbReference type="GO" id="GO:0016757">
    <property type="term" value="F:glycosyltransferase activity"/>
    <property type="evidence" value="ECO:0007669"/>
    <property type="project" value="InterPro"/>
</dbReference>
<dbReference type="InterPro" id="IPR001296">
    <property type="entry name" value="Glyco_trans_1"/>
</dbReference>
<accession>A0A936ZFP3</accession>
<dbReference type="CDD" id="cd11579">
    <property type="entry name" value="Glyco_tran_WbsX"/>
    <property type="match status" value="1"/>
</dbReference>
<evidence type="ECO:0000313" key="4">
    <source>
        <dbReference type="EMBL" id="MBL0406317.1"/>
    </source>
</evidence>
<dbReference type="InterPro" id="IPR032719">
    <property type="entry name" value="WbsX"/>
</dbReference>
<dbReference type="Proteomes" id="UP000605848">
    <property type="component" value="Unassembled WGS sequence"/>
</dbReference>
<sequence>MGASPLTASDEQAPSDVPDAAEPTAADISSVPASLLGDKLFDLNWYAPQHPDIVGAGLDPFEHYLAYGAFEGRRPNPYFDPLWYLETYPEAKGSGLEPLTHYVRSGESAGNRPGPLFDPVWYRDRYGLDEAELALAHYLARRTTGKVSPIPDFDAEFYTKAYPDIGAAGIDPFEHYINYGFREGRNPSKDFDTNFYIKRYLRGSTTECPLFHFLAHRHEPGIFGRMPDDEASIPREIKRFTRPGPDFEEFKPVAVTEANRKAKLLAYYLPQFHAFPENNAWWGEGFTEWTNIVRGVPRFAGHYQPRVPRDLGFYSLDTTDTMRRQVGMAKAAGLFGFVFYHYWFNGRRLMEAPTERFLADASIDMPFCLMWANENWTRRWDGAENEVLISQDYLEEDDERLLADFNRHFQDPRYIRVEGRPLLMIYRPRLIPETAQTMTRWRKMFREQFHEDPILVMAQSFKDTDPRVFGMDGAIEFPPHKLTATLPPITNTVNVLDTEFEGQVYRYEDVVQVSLEEPAPTYPLIKTLVPSWDNDARRQGSGLTLINSTPARYENWLTQLIARAQKAPFFGETFVCVNAWNEWCEGAYLEPDLHFGGAYLNATSRAVTGVSQRTNARVVLVGHDAFPSGAQQLLLNIGRTLRAQHGVEIEFLLLGGGKLERDYMDLAPTTVAAATADALRHLKALQERGFTTALVNTTAAGHIIPGAADLGFATHLLVHELPRILREKDLTAGAKAGLTTANSVVFPAPYVRDKVAEALGLPVDERMQIVPNGLYKNVSFSPDGARQIRAELGLGLEDRLVLGMGYADMRKGFDHFLALWRSLRDGDGDLLSRSRVHCCWVGGMDPQLKDWLEVELADAQATGTFHLAGYQTAVTAYLSAADAFVLTSREDPFPAVVLEALSAGTPVVAFDRSGGIPDMLRETGFGAVVPYGDVGAMAVTVRDLIGQPRGPETRQQQQELAQTAFAWAPYVQRLLSLALPGLKTVSVAVPNYNYARFMPDRLGSIFRQSYPVHEVIVLDDKSTDDSLPVIRQTADEWQRQIKLVPNAQNSGSVFAQWRKAAELATGDYLWIAEADDLCEPDFLARVIKMMDEDPSVVLGFSDSRAIDSDGADLMESYKGYYATVEPGALSRSGVFGADEFVRRYLSVKNLIMNVSAVVWRRDALLRALDRCEYELDQFKVAGDWRLYLDILAEPGARIAYEATPLNTHRRHTESVTHSLRTDLHIAEIERLQARATWVFRLAEATQRVQQAYLTEVTEYLKKPHRS</sequence>
<dbReference type="RefSeq" id="WP_202063183.1">
    <property type="nucleotide sequence ID" value="NZ_JAEQMY010000038.1"/>
</dbReference>
<dbReference type="AlphaFoldDB" id="A0A936ZFP3"/>
<name>A0A936ZFP3_9HYPH</name>
<reference evidence="4" key="1">
    <citation type="submission" date="2021-01" db="EMBL/GenBank/DDBJ databases">
        <title>Microvirga sp.</title>
        <authorList>
            <person name="Kim M.K."/>
        </authorList>
    </citation>
    <scope>NUCLEOTIDE SEQUENCE</scope>
    <source>
        <strain evidence="4">5420S-16</strain>
    </source>
</reference>
<keyword evidence="5" id="KW-1185">Reference proteome</keyword>
<comment type="caution">
    <text evidence="4">The sequence shown here is derived from an EMBL/GenBank/DDBJ whole genome shotgun (WGS) entry which is preliminary data.</text>
</comment>